<evidence type="ECO:0000256" key="1">
    <source>
        <dbReference type="ARBA" id="ARBA00009437"/>
    </source>
</evidence>
<organism evidence="6 7">
    <name type="scientific">Muiribacterium halophilum</name>
    <dbReference type="NCBI Taxonomy" id="2053465"/>
    <lineage>
        <taxon>Bacteria</taxon>
        <taxon>Candidatus Muiribacteriota</taxon>
        <taxon>Candidatus Muiribacteriia</taxon>
        <taxon>Candidatus Muiribacteriales</taxon>
        <taxon>Candidatus Muiribacteriaceae</taxon>
        <taxon>Candidatus Muiribacterium</taxon>
    </lineage>
</organism>
<feature type="domain" description="HTH lysR-type" evidence="5">
    <location>
        <begin position="3"/>
        <end position="60"/>
    </location>
</feature>
<dbReference type="AlphaFoldDB" id="A0A2N5ZN83"/>
<dbReference type="InterPro" id="IPR036388">
    <property type="entry name" value="WH-like_DNA-bd_sf"/>
</dbReference>
<evidence type="ECO:0000313" key="6">
    <source>
        <dbReference type="EMBL" id="PLX20147.1"/>
    </source>
</evidence>
<evidence type="ECO:0000313" key="7">
    <source>
        <dbReference type="Proteomes" id="UP000234857"/>
    </source>
</evidence>
<dbReference type="PROSITE" id="PS50931">
    <property type="entry name" value="HTH_LYSR"/>
    <property type="match status" value="1"/>
</dbReference>
<comment type="caution">
    <text evidence="6">The sequence shown here is derived from an EMBL/GenBank/DDBJ whole genome shotgun (WGS) entry which is preliminary data.</text>
</comment>
<dbReference type="Pfam" id="PF00126">
    <property type="entry name" value="HTH_1"/>
    <property type="match status" value="1"/>
</dbReference>
<dbReference type="Pfam" id="PF03466">
    <property type="entry name" value="LysR_substrate"/>
    <property type="match status" value="1"/>
</dbReference>
<dbReference type="Gene3D" id="1.10.10.10">
    <property type="entry name" value="Winged helix-like DNA-binding domain superfamily/Winged helix DNA-binding domain"/>
    <property type="match status" value="1"/>
</dbReference>
<evidence type="ECO:0000259" key="5">
    <source>
        <dbReference type="PROSITE" id="PS50931"/>
    </source>
</evidence>
<dbReference type="SUPFAM" id="SSF46785">
    <property type="entry name" value="Winged helix' DNA-binding domain"/>
    <property type="match status" value="1"/>
</dbReference>
<dbReference type="InterPro" id="IPR000847">
    <property type="entry name" value="LysR_HTH_N"/>
</dbReference>
<dbReference type="PRINTS" id="PR00039">
    <property type="entry name" value="HTHLYSR"/>
</dbReference>
<name>A0A2N5ZN83_MUIH1</name>
<dbReference type="GO" id="GO:0000976">
    <property type="term" value="F:transcription cis-regulatory region binding"/>
    <property type="evidence" value="ECO:0007669"/>
    <property type="project" value="TreeGrafter"/>
</dbReference>
<gene>
    <name evidence="6" type="ORF">C0601_00130</name>
</gene>
<keyword evidence="2" id="KW-0805">Transcription regulation</keyword>
<dbReference type="InterPro" id="IPR036390">
    <property type="entry name" value="WH_DNA-bd_sf"/>
</dbReference>
<dbReference type="Proteomes" id="UP000234857">
    <property type="component" value="Unassembled WGS sequence"/>
</dbReference>
<dbReference type="InterPro" id="IPR005119">
    <property type="entry name" value="LysR_subst-bd"/>
</dbReference>
<sequence>MNITLRHLECFVETVKCNGVSKASEKLLISQSAVSISLNALEKIIGERLFDRSGRQLILNDVGRVFYSKAVEILERAFELENMFSNFSANSGIKSIIRLGASSTIGNYVIPDILLDFFKKHDDIRINMTVGNTEQIIENILNNDIDIGFIEGLCFNENIDVRIWMEDELVVFANKNLIKKMNIKKTEDLKDIPWILREKGSGTRDIFEREFPINIGELNVLSELGHSEAVKKAVKNNMGISCLSSLVVKDEIKDGLLGVIDIPDVDIKRNFYLIIRKDKYKSENLKKFIKYSTSPTNS</sequence>
<evidence type="ECO:0000256" key="3">
    <source>
        <dbReference type="ARBA" id="ARBA00023125"/>
    </source>
</evidence>
<dbReference type="GO" id="GO:0003700">
    <property type="term" value="F:DNA-binding transcription factor activity"/>
    <property type="evidence" value="ECO:0007669"/>
    <property type="project" value="InterPro"/>
</dbReference>
<dbReference type="Gene3D" id="3.40.190.290">
    <property type="match status" value="1"/>
</dbReference>
<keyword evidence="4" id="KW-0804">Transcription</keyword>
<protein>
    <submittedName>
        <fullName evidence="6">LysR family transcriptional regulator</fullName>
    </submittedName>
</protein>
<dbReference type="CDD" id="cd08420">
    <property type="entry name" value="PBP2_CysL_like"/>
    <property type="match status" value="1"/>
</dbReference>
<dbReference type="NCBIfam" id="NF008095">
    <property type="entry name" value="PRK10837.1"/>
    <property type="match status" value="1"/>
</dbReference>
<keyword evidence="3" id="KW-0238">DNA-binding</keyword>
<dbReference type="SUPFAM" id="SSF53850">
    <property type="entry name" value="Periplasmic binding protein-like II"/>
    <property type="match status" value="1"/>
</dbReference>
<evidence type="ECO:0000256" key="4">
    <source>
        <dbReference type="ARBA" id="ARBA00023163"/>
    </source>
</evidence>
<dbReference type="EMBL" id="PKTG01000005">
    <property type="protein sequence ID" value="PLX20147.1"/>
    <property type="molecule type" value="Genomic_DNA"/>
</dbReference>
<proteinExistence type="inferred from homology"/>
<accession>A0A2N5ZN83</accession>
<dbReference type="PANTHER" id="PTHR30126">
    <property type="entry name" value="HTH-TYPE TRANSCRIPTIONAL REGULATOR"/>
    <property type="match status" value="1"/>
</dbReference>
<dbReference type="PANTHER" id="PTHR30126:SF94">
    <property type="entry name" value="LYSR FAMILY TRANSCRIPTIONAL REGULATOR"/>
    <property type="match status" value="1"/>
</dbReference>
<reference evidence="6 7" key="1">
    <citation type="submission" date="2017-11" db="EMBL/GenBank/DDBJ databases">
        <title>Genome-resolved metagenomics identifies genetic mobility, metabolic interactions, and unexpected diversity in perchlorate-reducing communities.</title>
        <authorList>
            <person name="Barnum T.P."/>
            <person name="Figueroa I.A."/>
            <person name="Carlstrom C.I."/>
            <person name="Lucas L.N."/>
            <person name="Engelbrektson A.L."/>
            <person name="Coates J.D."/>
        </authorList>
    </citation>
    <scope>NUCLEOTIDE SEQUENCE [LARGE SCALE GENOMIC DNA]</scope>
    <source>
        <strain evidence="6">BM706</strain>
    </source>
</reference>
<evidence type="ECO:0000256" key="2">
    <source>
        <dbReference type="ARBA" id="ARBA00023015"/>
    </source>
</evidence>
<comment type="similarity">
    <text evidence="1">Belongs to the LysR transcriptional regulatory family.</text>
</comment>